<protein>
    <submittedName>
        <fullName evidence="1">Uncharacterized protein</fullName>
    </submittedName>
</protein>
<evidence type="ECO:0000313" key="2">
    <source>
        <dbReference type="Proteomes" id="UP001732700"/>
    </source>
</evidence>
<reference evidence="1" key="2">
    <citation type="submission" date="2025-09" db="UniProtKB">
        <authorList>
            <consortium name="EnsemblPlants"/>
        </authorList>
    </citation>
    <scope>IDENTIFICATION</scope>
</reference>
<proteinExistence type="predicted"/>
<evidence type="ECO:0000313" key="1">
    <source>
        <dbReference type="EnsemblPlants" id="AVESA.00010b.r2.6AG1046460.1.CDS"/>
    </source>
</evidence>
<name>A0ACD5YVR8_AVESA</name>
<dbReference type="EnsemblPlants" id="AVESA.00010b.r2.6AG1046460.1">
    <property type="protein sequence ID" value="AVESA.00010b.r2.6AG1046460.1.CDS"/>
    <property type="gene ID" value="AVESA.00010b.r2.6AG1046460"/>
</dbReference>
<sequence length="733" mass="79388">MTVVRRSSFSSILFLCFPLVATLGQTTTDDTGFDAMIQAISCSTSGNYTSASAYYANLSQFLAALPENAVSKNGGFFKGAVGEGSATVYGLAMCAADYSRADCSDCIATTCGSKVGGLPNRCPGSTTVLAVYDKCLVRYSETNFLGTPETDILYSSGGAAPSSAMDYSGKVQDRLQLLTDEAATSPQRFASSATTDPPYAMMQCTWDLPPGKCKECLDVLSANASDWISMTVEGERKTYSCTLRYSNTSFSVVPFKEVDSSGSLPPRSSSVNRTTTRSSAPPSSAKGSRTVVMVIGSVSAVGVAALLLVCCVWRLRSWSKHKRQDEDIKPTSQNQATRTPSASSETIGEGQWMNVTSTAATANESDQGSDTKVYVPRPFTYVQLVKATSNFAKKEELGHGAFGAVYKGRLPGLDMAVAIKEIIETSTDQAKKAFNNEIRIMSKLHHRNIVRFLGWSDEDKHLLLIYEIMENGNLEDRLHPRTGTTDSAVYGVSGDASYSSSQLSWIARRNILMGIASGLQYLHMDCPEAILHRDIKPANVMLDKNFNAKLADFGLVTQLSHTQTSHPTDNVIGTRSYIDPAYMETGKASGQSDVYSLGVMLLEIVCGKKPIILPDGKNSLIEEVRKCRAGSGENSILEAADRGLRGQFDGEIKTVLELGLSCVRTDRHNRPHTGLVRYKLVQLAGGLRSIPPSASRIHRRSREEFPTHSQGDQEAGEFPLLTQNRGKMPASTR</sequence>
<accession>A0ACD5YVR8</accession>
<keyword evidence="2" id="KW-1185">Reference proteome</keyword>
<organism evidence="1 2">
    <name type="scientific">Avena sativa</name>
    <name type="common">Oat</name>
    <dbReference type="NCBI Taxonomy" id="4498"/>
    <lineage>
        <taxon>Eukaryota</taxon>
        <taxon>Viridiplantae</taxon>
        <taxon>Streptophyta</taxon>
        <taxon>Embryophyta</taxon>
        <taxon>Tracheophyta</taxon>
        <taxon>Spermatophyta</taxon>
        <taxon>Magnoliopsida</taxon>
        <taxon>Liliopsida</taxon>
        <taxon>Poales</taxon>
        <taxon>Poaceae</taxon>
        <taxon>BOP clade</taxon>
        <taxon>Pooideae</taxon>
        <taxon>Poodae</taxon>
        <taxon>Poeae</taxon>
        <taxon>Poeae Chloroplast Group 1 (Aveneae type)</taxon>
        <taxon>Aveninae</taxon>
        <taxon>Avena</taxon>
    </lineage>
</organism>
<dbReference type="Proteomes" id="UP001732700">
    <property type="component" value="Chromosome 6A"/>
</dbReference>
<reference evidence="1" key="1">
    <citation type="submission" date="2021-05" db="EMBL/GenBank/DDBJ databases">
        <authorList>
            <person name="Scholz U."/>
            <person name="Mascher M."/>
            <person name="Fiebig A."/>
        </authorList>
    </citation>
    <scope>NUCLEOTIDE SEQUENCE [LARGE SCALE GENOMIC DNA]</scope>
</reference>